<dbReference type="GO" id="GO:0005739">
    <property type="term" value="C:mitochondrion"/>
    <property type="evidence" value="ECO:0007669"/>
    <property type="project" value="TreeGrafter"/>
</dbReference>
<protein>
    <recommendedName>
        <fullName evidence="8">ETFB lysine methyltransferase</fullName>
    </recommendedName>
    <alternativeName>
        <fullName evidence="7">Protein N-lysine methyltransferase METTL20</fullName>
    </alternativeName>
</protein>
<dbReference type="InterPro" id="IPR029063">
    <property type="entry name" value="SAM-dependent_MTases_sf"/>
</dbReference>
<evidence type="ECO:0000256" key="6">
    <source>
        <dbReference type="ARBA" id="ARBA00037932"/>
    </source>
</evidence>
<comment type="similarity">
    <text evidence="1">Belongs to the methyltransferase superfamily. PrmA family.</text>
</comment>
<proteinExistence type="inferred from homology"/>
<gene>
    <name evidence="9" type="ORF">NE237_031859</name>
</gene>
<organism evidence="9 10">
    <name type="scientific">Protea cynaroides</name>
    <dbReference type="NCBI Taxonomy" id="273540"/>
    <lineage>
        <taxon>Eukaryota</taxon>
        <taxon>Viridiplantae</taxon>
        <taxon>Streptophyta</taxon>
        <taxon>Embryophyta</taxon>
        <taxon>Tracheophyta</taxon>
        <taxon>Spermatophyta</taxon>
        <taxon>Magnoliopsida</taxon>
        <taxon>Proteales</taxon>
        <taxon>Proteaceae</taxon>
        <taxon>Protea</taxon>
    </lineage>
</organism>
<keyword evidence="2" id="KW-0963">Cytoplasm</keyword>
<evidence type="ECO:0000256" key="2">
    <source>
        <dbReference type="ARBA" id="ARBA00022490"/>
    </source>
</evidence>
<evidence type="ECO:0000313" key="10">
    <source>
        <dbReference type="Proteomes" id="UP001141806"/>
    </source>
</evidence>
<keyword evidence="3" id="KW-0489">Methyltransferase</keyword>
<evidence type="ECO:0000256" key="5">
    <source>
        <dbReference type="ARBA" id="ARBA00022691"/>
    </source>
</evidence>
<comment type="caution">
    <text evidence="9">The sequence shown here is derived from an EMBL/GenBank/DDBJ whole genome shotgun (WGS) entry which is preliminary data.</text>
</comment>
<name>A0A9Q0L1Z6_9MAGN</name>
<dbReference type="Gene3D" id="3.40.50.150">
    <property type="entry name" value="Vaccinia Virus protein VP39"/>
    <property type="match status" value="1"/>
</dbReference>
<dbReference type="Pfam" id="PF06325">
    <property type="entry name" value="PrmA"/>
    <property type="match status" value="1"/>
</dbReference>
<dbReference type="OrthoDB" id="419617at2759"/>
<dbReference type="SUPFAM" id="SSF53335">
    <property type="entry name" value="S-adenosyl-L-methionine-dependent methyltransferases"/>
    <property type="match status" value="1"/>
</dbReference>
<sequence>MSPVASLRGSLFKLKHLASRFSSLYLSALPLPRSPLRPFSPFHHFSATLHFSNKARERHYLGPMVARISISSESCFHDSSLSPYLSVRIRCPKDVADMLSEALLCFGASSTSIDEPDSCESIDETCISSIFIECKDVKTCISSAADSIGLKEMLNYEVISEQCDWVKKMQESFHPVKVKEGLWIIPEWTTPPDVQAINIILNPGLAFGTGDHPTTKLCLLLLHSLIKGGEIFLDYGTGSGILCIAALKLGAALSVGVDIDPQAIASACQNAALNSMGPEKMQLCLFPSKTTFHSTNGTAFGDVSDGKGFIAEREKYDIVIANILLNPLLELANHIAGYAKPGAVVGITGFLSEQLPQIELRYSQFLESISMTEMDGWVCLSGKKKMSMGATDVI</sequence>
<dbReference type="InterPro" id="IPR004498">
    <property type="entry name" value="Ribosomal_PrmA_MeTrfase"/>
</dbReference>
<dbReference type="InterPro" id="IPR050078">
    <property type="entry name" value="Ribosomal_L11_MeTrfase_PrmA"/>
</dbReference>
<dbReference type="GO" id="GO:0016279">
    <property type="term" value="F:protein-lysine N-methyltransferase activity"/>
    <property type="evidence" value="ECO:0007669"/>
    <property type="project" value="TreeGrafter"/>
</dbReference>
<comment type="similarity">
    <text evidence="6">Belongs to the methyltransferase superfamily. ETFBKMT family.</text>
</comment>
<keyword evidence="10" id="KW-1185">Reference proteome</keyword>
<keyword evidence="4" id="KW-0808">Transferase</keyword>
<dbReference type="CDD" id="cd02440">
    <property type="entry name" value="AdoMet_MTases"/>
    <property type="match status" value="1"/>
</dbReference>
<evidence type="ECO:0000313" key="9">
    <source>
        <dbReference type="EMBL" id="KAJ4981022.1"/>
    </source>
</evidence>
<keyword evidence="5" id="KW-0949">S-adenosyl-L-methionine</keyword>
<dbReference type="PANTHER" id="PTHR43648">
    <property type="entry name" value="ELECTRON TRANSFER FLAVOPROTEIN BETA SUBUNIT LYSINE METHYLTRANSFERASE"/>
    <property type="match status" value="1"/>
</dbReference>
<dbReference type="HAMAP" id="MF_00735">
    <property type="entry name" value="Methyltr_PrmA"/>
    <property type="match status" value="1"/>
</dbReference>
<dbReference type="Proteomes" id="UP001141806">
    <property type="component" value="Unassembled WGS sequence"/>
</dbReference>
<evidence type="ECO:0000256" key="3">
    <source>
        <dbReference type="ARBA" id="ARBA00022603"/>
    </source>
</evidence>
<evidence type="ECO:0000256" key="8">
    <source>
        <dbReference type="ARBA" id="ARBA00042266"/>
    </source>
</evidence>
<dbReference type="GO" id="GO:0032259">
    <property type="term" value="P:methylation"/>
    <property type="evidence" value="ECO:0007669"/>
    <property type="project" value="UniProtKB-KW"/>
</dbReference>
<reference evidence="9" key="1">
    <citation type="journal article" date="2023" name="Plant J.">
        <title>The genome of the king protea, Protea cynaroides.</title>
        <authorList>
            <person name="Chang J."/>
            <person name="Duong T.A."/>
            <person name="Schoeman C."/>
            <person name="Ma X."/>
            <person name="Roodt D."/>
            <person name="Barker N."/>
            <person name="Li Z."/>
            <person name="Van de Peer Y."/>
            <person name="Mizrachi E."/>
        </authorList>
    </citation>
    <scope>NUCLEOTIDE SEQUENCE</scope>
    <source>
        <tissue evidence="9">Young leaves</tissue>
    </source>
</reference>
<accession>A0A9Q0L1Z6</accession>
<evidence type="ECO:0000256" key="7">
    <source>
        <dbReference type="ARBA" id="ARBA00041867"/>
    </source>
</evidence>
<dbReference type="AlphaFoldDB" id="A0A9Q0L1Z6"/>
<dbReference type="EMBL" id="JAMYWD010000001">
    <property type="protein sequence ID" value="KAJ4981022.1"/>
    <property type="molecule type" value="Genomic_DNA"/>
</dbReference>
<dbReference type="PANTHER" id="PTHR43648:SF1">
    <property type="entry name" value="ELECTRON TRANSFER FLAVOPROTEIN BETA SUBUNIT LYSINE METHYLTRANSFERASE"/>
    <property type="match status" value="1"/>
</dbReference>
<evidence type="ECO:0000256" key="1">
    <source>
        <dbReference type="ARBA" id="ARBA00009741"/>
    </source>
</evidence>
<evidence type="ECO:0000256" key="4">
    <source>
        <dbReference type="ARBA" id="ARBA00022679"/>
    </source>
</evidence>